<evidence type="ECO:0008006" key="3">
    <source>
        <dbReference type="Google" id="ProtNLM"/>
    </source>
</evidence>
<comment type="caution">
    <text evidence="2">The sequence shown here is derived from an EMBL/GenBank/DDBJ whole genome shotgun (WGS) entry which is preliminary data.</text>
</comment>
<accession>A0A7C5REN0</accession>
<dbReference type="RefSeq" id="WP_038047134.1">
    <property type="nucleotide sequence ID" value="NZ_JQNC01000003.1"/>
</dbReference>
<gene>
    <name evidence="2" type="ORF">ENM28_05140</name>
</gene>
<dbReference type="AlphaFoldDB" id="A0A7C5REN0"/>
<proteinExistence type="predicted"/>
<reference evidence="2" key="1">
    <citation type="journal article" date="2020" name="mSystems">
        <title>Genome- and Community-Level Interaction Insights into Carbon Utilization and Element Cycling Functions of Hydrothermarchaeota in Hydrothermal Sediment.</title>
        <authorList>
            <person name="Zhou Z."/>
            <person name="Liu Y."/>
            <person name="Xu W."/>
            <person name="Pan J."/>
            <person name="Luo Z.H."/>
            <person name="Li M."/>
        </authorList>
    </citation>
    <scope>NUCLEOTIDE SEQUENCE [LARGE SCALE GENOMIC DNA]</scope>
    <source>
        <strain evidence="2">SpSt-1071</strain>
    </source>
</reference>
<feature type="chain" id="PRO_5028473906" description="Outer membrane protein beta-barrel domain-containing protein" evidence="1">
    <location>
        <begin position="22"/>
        <end position="214"/>
    </location>
</feature>
<protein>
    <recommendedName>
        <fullName evidence="3">Outer membrane protein beta-barrel domain-containing protein</fullName>
    </recommendedName>
</protein>
<keyword evidence="1" id="KW-0732">Signal</keyword>
<dbReference type="EMBL" id="DRXE01000195">
    <property type="protein sequence ID" value="HHM68084.1"/>
    <property type="molecule type" value="Genomic_DNA"/>
</dbReference>
<name>A0A7C5REN0_9DEIN</name>
<feature type="signal peptide" evidence="1">
    <location>
        <begin position="1"/>
        <end position="21"/>
    </location>
</feature>
<dbReference type="PROSITE" id="PS51257">
    <property type="entry name" value="PROKAR_LIPOPROTEIN"/>
    <property type="match status" value="1"/>
</dbReference>
<evidence type="ECO:0000256" key="1">
    <source>
        <dbReference type="SAM" id="SignalP"/>
    </source>
</evidence>
<organism evidence="2">
    <name type="scientific">Thermus caliditerrae</name>
    <dbReference type="NCBI Taxonomy" id="1330700"/>
    <lineage>
        <taxon>Bacteria</taxon>
        <taxon>Thermotogati</taxon>
        <taxon>Deinococcota</taxon>
        <taxon>Deinococci</taxon>
        <taxon>Thermales</taxon>
        <taxon>Thermaceae</taxon>
        <taxon>Thermus</taxon>
    </lineage>
</organism>
<evidence type="ECO:0000313" key="2">
    <source>
        <dbReference type="EMBL" id="HHM68084.1"/>
    </source>
</evidence>
<sequence>MKKRLAVVLGVAALLAGCAPSAVYPAPQQRLAAPFPGTPLHARSTKDGFHVTATAVGLSLGVARENLYLSVAPVGLGAYLEVGYRGEVAAALGLGSDLNSGCVWDPSAQTCRPYEERRWGYALDLAYPFPISTQVGEAYLAPRLYAGYAHLSRTGEGAKEEGRFFVHPGIALGINFTLSAISPDLRLGLESGFLLNSETRTFFAPFSLGLDFRF</sequence>
<dbReference type="OrthoDB" id="9827401at2"/>